<dbReference type="Proteomes" id="UP000676169">
    <property type="component" value="Chromosome"/>
</dbReference>
<sequence>MSLFLQQPWLLPLLALAALPLLVHLLSRTRPPVYRFSNLDFLQRVVRRTNRFRKPKDWLLLILRTLAILALAAAFLGPLLLSKSAPLPGERTTLVLLVDRSASMAARDGAATRFESAILAAREALSSIRPDAANVVWIDAEPSAVFPEPAPNRAFLGESLDQAGARPEAGALARAWELALRQCAIGTGRKELVVISDFQASAWKAFDGTVPSDIHVRAVPVAKGDAPNIALTSLVASPAEPVAGQEATVLCRVRNFSGEARRPLLSLDAGGSHQSRPVDLPAWGEAEAAFTVRCPAAGLLALTAAIDEDSFPGDDRRYLALRVRESLRLAVAAPANSAEARVARSLADALPWLDTVDCPDPANPPPCDLLLIPAWDGSSPEKLRALAEQSTTLIVHPAPGSPAKSLSVLASTPPDAADGMLTIETKQDGWQSMPAEGHPAFALFASGEFGNPLAGTIRQRVRLPASVTGKGETLGRFADGTPALVSFPTASAPIILCNLPLDPAAGDWTTRQSFLPAFAELILHTRPNKPGDHFAIESGSLPAWSPSDPSQAATLTLAGPDGKPVPLEQTTGTGGPVWRARQPATPGIHAWLVSGQPVHYSVANFPESESDLRALPEPPTFGPGSSRTNDSLARAAALDHGLPLWPWLIGLTLLAMLVEPWIASPTLRKS</sequence>
<dbReference type="SUPFAM" id="SSF53300">
    <property type="entry name" value="vWA-like"/>
    <property type="match status" value="1"/>
</dbReference>
<dbReference type="InterPro" id="IPR036465">
    <property type="entry name" value="vWFA_dom_sf"/>
</dbReference>
<feature type="transmembrane region" description="Helical" evidence="1">
    <location>
        <begin position="58"/>
        <end position="81"/>
    </location>
</feature>
<keyword evidence="1" id="KW-0472">Membrane</keyword>
<name>A0A975IZM3_9BACT</name>
<evidence type="ECO:0000259" key="3">
    <source>
        <dbReference type="Pfam" id="PF13519"/>
    </source>
</evidence>
<organism evidence="4 5">
    <name type="scientific">Luteolibacter ambystomatis</name>
    <dbReference type="NCBI Taxonomy" id="2824561"/>
    <lineage>
        <taxon>Bacteria</taxon>
        <taxon>Pseudomonadati</taxon>
        <taxon>Verrucomicrobiota</taxon>
        <taxon>Verrucomicrobiia</taxon>
        <taxon>Verrucomicrobiales</taxon>
        <taxon>Verrucomicrobiaceae</taxon>
        <taxon>Luteolibacter</taxon>
    </lineage>
</organism>
<gene>
    <name evidence="4" type="ORF">KBB96_00310</name>
</gene>
<keyword evidence="1" id="KW-0812">Transmembrane</keyword>
<dbReference type="Pfam" id="PF07584">
    <property type="entry name" value="BatA"/>
    <property type="match status" value="1"/>
</dbReference>
<dbReference type="AlphaFoldDB" id="A0A975IZM3"/>
<dbReference type="InterPro" id="IPR011933">
    <property type="entry name" value="Double_TM_dom"/>
</dbReference>
<dbReference type="InterPro" id="IPR002035">
    <property type="entry name" value="VWF_A"/>
</dbReference>
<feature type="domain" description="VWFA" evidence="3">
    <location>
        <begin position="94"/>
        <end position="198"/>
    </location>
</feature>
<dbReference type="Pfam" id="PF13519">
    <property type="entry name" value="VWA_2"/>
    <property type="match status" value="1"/>
</dbReference>
<protein>
    <submittedName>
        <fullName evidence="4">VWA domain-containing protein</fullName>
    </submittedName>
</protein>
<keyword evidence="1" id="KW-1133">Transmembrane helix</keyword>
<dbReference type="RefSeq" id="WP_211631498.1">
    <property type="nucleotide sequence ID" value="NZ_CP073100.1"/>
</dbReference>
<evidence type="ECO:0000256" key="1">
    <source>
        <dbReference type="SAM" id="Phobius"/>
    </source>
</evidence>
<evidence type="ECO:0000313" key="4">
    <source>
        <dbReference type="EMBL" id="QUE51359.1"/>
    </source>
</evidence>
<evidence type="ECO:0000259" key="2">
    <source>
        <dbReference type="Pfam" id="PF07584"/>
    </source>
</evidence>
<feature type="domain" description="Aerotolerance regulator N-terminal" evidence="2">
    <location>
        <begin position="5"/>
        <end position="78"/>
    </location>
</feature>
<dbReference type="PANTHER" id="PTHR37464">
    <property type="entry name" value="BLL2463 PROTEIN"/>
    <property type="match status" value="1"/>
</dbReference>
<dbReference type="EMBL" id="CP073100">
    <property type="protein sequence ID" value="QUE51359.1"/>
    <property type="molecule type" value="Genomic_DNA"/>
</dbReference>
<evidence type="ECO:0000313" key="5">
    <source>
        <dbReference type="Proteomes" id="UP000676169"/>
    </source>
</evidence>
<dbReference type="NCBIfam" id="TIGR02226">
    <property type="entry name" value="two_anch"/>
    <property type="match status" value="1"/>
</dbReference>
<feature type="transmembrane region" description="Helical" evidence="1">
    <location>
        <begin position="6"/>
        <end position="26"/>
    </location>
</feature>
<accession>A0A975IZM3</accession>
<keyword evidence="5" id="KW-1185">Reference proteome</keyword>
<proteinExistence type="predicted"/>
<dbReference type="Gene3D" id="3.40.50.410">
    <property type="entry name" value="von Willebrand factor, type A domain"/>
    <property type="match status" value="1"/>
</dbReference>
<dbReference type="InterPro" id="IPR024163">
    <property type="entry name" value="Aerotolerance_reg_N"/>
</dbReference>
<dbReference type="KEGG" id="lamb:KBB96_00310"/>
<reference evidence="4" key="1">
    <citation type="submission" date="2021-04" db="EMBL/GenBank/DDBJ databases">
        <title>Luteolibacter sp. 32A isolated from the skin of an Anderson's salamander (Ambystoma andersonii).</title>
        <authorList>
            <person name="Spergser J."/>
            <person name="Busse H.-J."/>
        </authorList>
    </citation>
    <scope>NUCLEOTIDE SEQUENCE</scope>
    <source>
        <strain evidence="4">32A</strain>
    </source>
</reference>
<dbReference type="PANTHER" id="PTHR37464:SF1">
    <property type="entry name" value="BLL2463 PROTEIN"/>
    <property type="match status" value="1"/>
</dbReference>